<evidence type="ECO:0000259" key="3">
    <source>
        <dbReference type="Pfam" id="PF17746"/>
    </source>
</evidence>
<dbReference type="CDD" id="cd22359">
    <property type="entry name" value="SfsA-like_bacterial"/>
    <property type="match status" value="1"/>
</dbReference>
<dbReference type="AlphaFoldDB" id="A0A0L6W553"/>
<protein>
    <recommendedName>
        <fullName evidence="1">Sugar fermentation stimulation protein homolog</fullName>
    </recommendedName>
</protein>
<comment type="similarity">
    <text evidence="1">Belongs to the SfsA family.</text>
</comment>
<organism evidence="4 5">
    <name type="scientific">Thermincola ferriacetica</name>
    <dbReference type="NCBI Taxonomy" id="281456"/>
    <lineage>
        <taxon>Bacteria</taxon>
        <taxon>Bacillati</taxon>
        <taxon>Bacillota</taxon>
        <taxon>Clostridia</taxon>
        <taxon>Eubacteriales</taxon>
        <taxon>Thermincolaceae</taxon>
        <taxon>Thermincola</taxon>
    </lineage>
</organism>
<evidence type="ECO:0000259" key="2">
    <source>
        <dbReference type="Pfam" id="PF03749"/>
    </source>
</evidence>
<gene>
    <name evidence="1" type="primary">sfsA</name>
    <name evidence="4" type="ORF">Tfer_0670</name>
</gene>
<evidence type="ECO:0000313" key="4">
    <source>
        <dbReference type="EMBL" id="KNZ70488.1"/>
    </source>
</evidence>
<dbReference type="PANTHER" id="PTHR30545:SF2">
    <property type="entry name" value="SUGAR FERMENTATION STIMULATION PROTEIN A"/>
    <property type="match status" value="1"/>
</dbReference>
<evidence type="ECO:0000313" key="5">
    <source>
        <dbReference type="Proteomes" id="UP000037175"/>
    </source>
</evidence>
<reference evidence="5" key="1">
    <citation type="submission" date="2015-07" db="EMBL/GenBank/DDBJ databases">
        <title>Complete Genome of Thermincola ferriacetica strain Z-0001T.</title>
        <authorList>
            <person name="Lusk B."/>
            <person name="Badalamenti J.P."/>
            <person name="Parameswaran P."/>
            <person name="Bond D.R."/>
            <person name="Torres C.I."/>
        </authorList>
    </citation>
    <scope>NUCLEOTIDE SEQUENCE [LARGE SCALE GENOMIC DNA]</scope>
    <source>
        <strain evidence="5">Z-0001</strain>
    </source>
</reference>
<evidence type="ECO:0000256" key="1">
    <source>
        <dbReference type="HAMAP-Rule" id="MF_00095"/>
    </source>
</evidence>
<dbReference type="Pfam" id="PF03749">
    <property type="entry name" value="SfsA"/>
    <property type="match status" value="1"/>
</dbReference>
<keyword evidence="5" id="KW-1185">Reference proteome</keyword>
<sequence>MRLPALVEGIFLQRTSRFSALVLVHEKKEKVYVPNSGRMQELLTAGGRVYLAESLKAERTTKYDLLLVDFHGTLVSVDSRVPNLIIMEALKKGNLPFWQGQELTDLKKEVTFGKSRFDFKVSVDAGRGRWEETFIEAKSVTLVKGNTAMFPDAPTERGSKHLQELVQAVRQGLRGMVIFVVQRPDAETFAPNAETDPVFAENLQLAAECGVELHAFRCVVQKTQIVLGREIPVLGG</sequence>
<dbReference type="NCBIfam" id="TIGR00230">
    <property type="entry name" value="sfsA"/>
    <property type="match status" value="1"/>
</dbReference>
<dbReference type="PANTHER" id="PTHR30545">
    <property type="entry name" value="SUGAR FERMENTATION STIMULATION PROTEIN A"/>
    <property type="match status" value="1"/>
</dbReference>
<dbReference type="PATRIC" id="fig|281456.6.peg.709"/>
<dbReference type="Proteomes" id="UP000037175">
    <property type="component" value="Unassembled WGS sequence"/>
</dbReference>
<dbReference type="InterPro" id="IPR005224">
    <property type="entry name" value="SfsA"/>
</dbReference>
<feature type="domain" description="SfsA N-terminal OB" evidence="3">
    <location>
        <begin position="12"/>
        <end position="77"/>
    </location>
</feature>
<dbReference type="GO" id="GO:0003677">
    <property type="term" value="F:DNA binding"/>
    <property type="evidence" value="ECO:0007669"/>
    <property type="project" value="InterPro"/>
</dbReference>
<dbReference type="Gene3D" id="2.40.50.580">
    <property type="match status" value="1"/>
</dbReference>
<dbReference type="Pfam" id="PF17746">
    <property type="entry name" value="SfsA_N"/>
    <property type="match status" value="1"/>
</dbReference>
<comment type="caution">
    <text evidence="4">The sequence shown here is derived from an EMBL/GenBank/DDBJ whole genome shotgun (WGS) entry which is preliminary data.</text>
</comment>
<dbReference type="InterPro" id="IPR040452">
    <property type="entry name" value="SfsA_C"/>
</dbReference>
<proteinExistence type="inferred from homology"/>
<dbReference type="InterPro" id="IPR041465">
    <property type="entry name" value="SfsA_N"/>
</dbReference>
<name>A0A0L6W553_9FIRM</name>
<accession>A0A0L6W553</accession>
<dbReference type="RefSeq" id="WP_052216869.1">
    <property type="nucleotide sequence ID" value="NZ_LGTE01000003.1"/>
</dbReference>
<dbReference type="HAMAP" id="MF_00095">
    <property type="entry name" value="SfsA"/>
    <property type="match status" value="1"/>
</dbReference>
<dbReference type="Gene3D" id="3.40.1350.60">
    <property type="match status" value="1"/>
</dbReference>
<feature type="domain" description="Sugar fermentation stimulation protein C-terminal" evidence="2">
    <location>
        <begin position="81"/>
        <end position="223"/>
    </location>
</feature>
<dbReference type="EMBL" id="LGTE01000003">
    <property type="protein sequence ID" value="KNZ70488.1"/>
    <property type="molecule type" value="Genomic_DNA"/>
</dbReference>